<dbReference type="Proteomes" id="UP000005408">
    <property type="component" value="Unassembled WGS sequence"/>
</dbReference>
<dbReference type="Gene3D" id="3.10.100.10">
    <property type="entry name" value="Mannose-Binding Protein A, subunit A"/>
    <property type="match status" value="1"/>
</dbReference>
<protein>
    <recommendedName>
        <fullName evidence="3">C-type lectin domain-containing protein</fullName>
    </recommendedName>
</protein>
<proteinExistence type="predicted"/>
<name>A0A8W8JBI2_MAGGI</name>
<keyword evidence="1" id="KW-1133">Transmembrane helix</keyword>
<feature type="transmembrane region" description="Helical" evidence="1">
    <location>
        <begin position="291"/>
        <end position="310"/>
    </location>
</feature>
<accession>A0A8W8JBI2</accession>
<dbReference type="AlphaFoldDB" id="A0A8W8JBI2"/>
<dbReference type="Pfam" id="PF00059">
    <property type="entry name" value="Lectin_C"/>
    <property type="match status" value="1"/>
</dbReference>
<keyword evidence="1" id="KW-0472">Membrane</keyword>
<feature type="chain" id="PRO_5036463879" description="C-type lectin domain-containing protein" evidence="2">
    <location>
        <begin position="16"/>
        <end position="357"/>
    </location>
</feature>
<dbReference type="SUPFAM" id="SSF56436">
    <property type="entry name" value="C-type lectin-like"/>
    <property type="match status" value="1"/>
</dbReference>
<evidence type="ECO:0000259" key="3">
    <source>
        <dbReference type="PROSITE" id="PS50041"/>
    </source>
</evidence>
<evidence type="ECO:0000313" key="5">
    <source>
        <dbReference type="Proteomes" id="UP000005408"/>
    </source>
</evidence>
<keyword evidence="2" id="KW-0732">Signal</keyword>
<dbReference type="InterPro" id="IPR016187">
    <property type="entry name" value="CTDL_fold"/>
</dbReference>
<reference evidence="4" key="1">
    <citation type="submission" date="2022-08" db="UniProtKB">
        <authorList>
            <consortium name="EnsemblMetazoa"/>
        </authorList>
    </citation>
    <scope>IDENTIFICATION</scope>
    <source>
        <strain evidence="4">05x7-T-G4-1.051#20</strain>
    </source>
</reference>
<dbReference type="InterPro" id="IPR001304">
    <property type="entry name" value="C-type_lectin-like"/>
</dbReference>
<keyword evidence="5" id="KW-1185">Reference proteome</keyword>
<evidence type="ECO:0000256" key="2">
    <source>
        <dbReference type="SAM" id="SignalP"/>
    </source>
</evidence>
<evidence type="ECO:0000256" key="1">
    <source>
        <dbReference type="SAM" id="Phobius"/>
    </source>
</evidence>
<dbReference type="EnsemblMetazoa" id="G18033.1">
    <property type="protein sequence ID" value="G18033.1:cds"/>
    <property type="gene ID" value="G18033"/>
</dbReference>
<organism evidence="4 5">
    <name type="scientific">Magallana gigas</name>
    <name type="common">Pacific oyster</name>
    <name type="synonym">Crassostrea gigas</name>
    <dbReference type="NCBI Taxonomy" id="29159"/>
    <lineage>
        <taxon>Eukaryota</taxon>
        <taxon>Metazoa</taxon>
        <taxon>Spiralia</taxon>
        <taxon>Lophotrochozoa</taxon>
        <taxon>Mollusca</taxon>
        <taxon>Bivalvia</taxon>
        <taxon>Autobranchia</taxon>
        <taxon>Pteriomorphia</taxon>
        <taxon>Ostreida</taxon>
        <taxon>Ostreoidea</taxon>
        <taxon>Ostreidae</taxon>
        <taxon>Magallana</taxon>
    </lineage>
</organism>
<evidence type="ECO:0000313" key="4">
    <source>
        <dbReference type="EnsemblMetazoa" id="G18033.1:cds"/>
    </source>
</evidence>
<dbReference type="InterPro" id="IPR016186">
    <property type="entry name" value="C-type_lectin-like/link_sf"/>
</dbReference>
<dbReference type="PROSITE" id="PS50041">
    <property type="entry name" value="C_TYPE_LECTIN_2"/>
    <property type="match status" value="1"/>
</dbReference>
<sequence length="357" mass="41195">MALCVLMLLVNTSMSAKFKEKEPHKNCGYRLYFTNVTWYTASKICEEKGEMLVLPDSEFQLYEYIFSHLIDELLGATLNVEISNLGIWVGAFLRTHSNESMDYHCKSLYMYPRSIQDQSQPRDDILCMFYHYSTGKFKTDSCDNKKSFLCKKQTNGETPDCMMTSNRNVINNSGNYVLCQRNENEKGQTIPYFAIFENGTYFTKHSFQPRENCENNQKPYIESPVLRHVSTFWYLPDPPMYVPDKPISKSCPELQEKIEIRKKNLTVLRKETNKYQRTLISAPDDRPTSKYMGVTGALFISLVAGIIVCIDLTNFCKIFKPIITFSSNLAENISVVAARLPKFTQEICLKTFSEKGF</sequence>
<feature type="signal peptide" evidence="2">
    <location>
        <begin position="1"/>
        <end position="15"/>
    </location>
</feature>
<keyword evidence="1" id="KW-0812">Transmembrane</keyword>
<feature type="domain" description="C-type lectin" evidence="3">
    <location>
        <begin position="24"/>
        <end position="151"/>
    </location>
</feature>
<dbReference type="CDD" id="cd00037">
    <property type="entry name" value="CLECT"/>
    <property type="match status" value="1"/>
</dbReference>